<dbReference type="STRING" id="50376.A0A517LRD4"/>
<dbReference type="Pfam" id="PF03271">
    <property type="entry name" value="EB1"/>
    <property type="match status" value="1"/>
</dbReference>
<evidence type="ECO:0000256" key="2">
    <source>
        <dbReference type="SAM" id="MobiDB-lite"/>
    </source>
</evidence>
<dbReference type="PROSITE" id="PS51230">
    <property type="entry name" value="EB1_C"/>
    <property type="match status" value="1"/>
</dbReference>
<dbReference type="GO" id="GO:0005874">
    <property type="term" value="C:microtubule"/>
    <property type="evidence" value="ECO:0007669"/>
    <property type="project" value="UniProtKB-KW"/>
</dbReference>
<evidence type="ECO:0000313" key="5">
    <source>
        <dbReference type="Proteomes" id="UP000316270"/>
    </source>
</evidence>
<dbReference type="InterPro" id="IPR004953">
    <property type="entry name" value="EB1_C"/>
</dbReference>
<organism evidence="4 5">
    <name type="scientific">Venturia effusa</name>
    <dbReference type="NCBI Taxonomy" id="50376"/>
    <lineage>
        <taxon>Eukaryota</taxon>
        <taxon>Fungi</taxon>
        <taxon>Dikarya</taxon>
        <taxon>Ascomycota</taxon>
        <taxon>Pezizomycotina</taxon>
        <taxon>Dothideomycetes</taxon>
        <taxon>Pleosporomycetidae</taxon>
        <taxon>Venturiales</taxon>
        <taxon>Venturiaceae</taxon>
        <taxon>Venturia</taxon>
    </lineage>
</organism>
<evidence type="ECO:0000259" key="3">
    <source>
        <dbReference type="PROSITE" id="PS51230"/>
    </source>
</evidence>
<keyword evidence="5" id="KW-1185">Reference proteome</keyword>
<dbReference type="Proteomes" id="UP000316270">
    <property type="component" value="Chromosome 20"/>
</dbReference>
<feature type="domain" description="EB1 C-terminal" evidence="3">
    <location>
        <begin position="65"/>
        <end position="141"/>
    </location>
</feature>
<feature type="region of interest" description="Disordered" evidence="2">
    <location>
        <begin position="26"/>
        <end position="46"/>
    </location>
</feature>
<reference evidence="4 5" key="1">
    <citation type="submission" date="2019-07" db="EMBL/GenBank/DDBJ databases">
        <title>Finished genome of Venturia effusa.</title>
        <authorList>
            <person name="Young C.A."/>
            <person name="Cox M.P."/>
            <person name="Ganley A.R.D."/>
            <person name="David W.J."/>
        </authorList>
    </citation>
    <scope>NUCLEOTIDE SEQUENCE [LARGE SCALE GENOMIC DNA]</scope>
    <source>
        <strain evidence="5">albino</strain>
    </source>
</reference>
<accession>A0A517LRD4</accession>
<protein>
    <recommendedName>
        <fullName evidence="3">EB1 C-terminal domain-containing protein</fullName>
    </recommendedName>
</protein>
<dbReference type="GO" id="GO:0008017">
    <property type="term" value="F:microtubule binding"/>
    <property type="evidence" value="ECO:0007669"/>
    <property type="project" value="InterPro"/>
</dbReference>
<dbReference type="InterPro" id="IPR036133">
    <property type="entry name" value="EB1_C_sf"/>
</dbReference>
<proteinExistence type="predicted"/>
<keyword evidence="1" id="KW-0493">Microtubule</keyword>
<evidence type="ECO:0000313" key="4">
    <source>
        <dbReference type="EMBL" id="QDS78204.1"/>
    </source>
</evidence>
<dbReference type="OrthoDB" id="2119228at2759"/>
<name>A0A517LRD4_9PEZI</name>
<dbReference type="Gene3D" id="1.20.5.1430">
    <property type="match status" value="1"/>
</dbReference>
<dbReference type="SUPFAM" id="SSF140612">
    <property type="entry name" value="EB1 dimerisation domain-like"/>
    <property type="match status" value="1"/>
</dbReference>
<dbReference type="AlphaFoldDB" id="A0A517LRD4"/>
<dbReference type="EMBL" id="CP042204">
    <property type="protein sequence ID" value="QDS78204.1"/>
    <property type="molecule type" value="Genomic_DNA"/>
</dbReference>
<evidence type="ECO:0000256" key="1">
    <source>
        <dbReference type="PROSITE-ProRule" id="PRU00576"/>
    </source>
</evidence>
<gene>
    <name evidence="4" type="ORF">FKW77_000575</name>
</gene>
<sequence length="141" mass="15620">MIDRKRIERTTGSWVQEQLGLPQLASRSQYLSPAGGPPAGGPPASMGLVATWRPAGGAKLAPKYHTKLGAGASAALQTENNALEGTVSGLERERDFYFSKLSDTELLIQKGKRPTRSWNNKETEFSSRWSWQKEMLRMSLR</sequence>